<evidence type="ECO:0000313" key="2">
    <source>
        <dbReference type="Proteomes" id="UP000635606"/>
    </source>
</evidence>
<dbReference type="AlphaFoldDB" id="A0A8J3ZQJ2"/>
<dbReference type="InterPro" id="IPR045428">
    <property type="entry name" value="EACC1"/>
</dbReference>
<dbReference type="RefSeq" id="WP_203927891.1">
    <property type="nucleotide sequence ID" value="NZ_BOPH01000034.1"/>
</dbReference>
<proteinExistence type="predicted"/>
<dbReference type="Pfam" id="PF19953">
    <property type="entry name" value="EACC1"/>
    <property type="match status" value="1"/>
</dbReference>
<protein>
    <submittedName>
        <fullName evidence="1">Uncharacterized protein</fullName>
    </submittedName>
</protein>
<gene>
    <name evidence="1" type="ORF">Voc01_028530</name>
</gene>
<name>A0A8J3ZQJ2_9ACTN</name>
<dbReference type="Proteomes" id="UP000635606">
    <property type="component" value="Unassembled WGS sequence"/>
</dbReference>
<accession>A0A8J3ZQJ2</accession>
<keyword evidence="2" id="KW-1185">Reference proteome</keyword>
<dbReference type="EMBL" id="BOPH01000034">
    <property type="protein sequence ID" value="GIJ67936.1"/>
    <property type="molecule type" value="Genomic_DNA"/>
</dbReference>
<evidence type="ECO:0000313" key="1">
    <source>
        <dbReference type="EMBL" id="GIJ67936.1"/>
    </source>
</evidence>
<organism evidence="1 2">
    <name type="scientific">Virgisporangium ochraceum</name>
    <dbReference type="NCBI Taxonomy" id="65505"/>
    <lineage>
        <taxon>Bacteria</taxon>
        <taxon>Bacillati</taxon>
        <taxon>Actinomycetota</taxon>
        <taxon>Actinomycetes</taxon>
        <taxon>Micromonosporales</taxon>
        <taxon>Micromonosporaceae</taxon>
        <taxon>Virgisporangium</taxon>
    </lineage>
</organism>
<comment type="caution">
    <text evidence="1">The sequence shown here is derived from an EMBL/GenBank/DDBJ whole genome shotgun (WGS) entry which is preliminary data.</text>
</comment>
<sequence length="121" mass="13083">MHLQLSVDRAANGDIFQLHKWLASDPRIAGRASLSIPQADPASGAMGPLEVIDVVLGRSIDLCALIVACAAWREAKRNSATVTIERQGIRAEVTDAEPRSIEQITETIGSDCLPYEDMPDN</sequence>
<reference evidence="1" key="1">
    <citation type="submission" date="2021-01" db="EMBL/GenBank/DDBJ databases">
        <title>Whole genome shotgun sequence of Virgisporangium ochraceum NBRC 16418.</title>
        <authorList>
            <person name="Komaki H."/>
            <person name="Tamura T."/>
        </authorList>
    </citation>
    <scope>NUCLEOTIDE SEQUENCE</scope>
    <source>
        <strain evidence="1">NBRC 16418</strain>
    </source>
</reference>